<evidence type="ECO:0000313" key="5">
    <source>
        <dbReference type="Proteomes" id="UP000480178"/>
    </source>
</evidence>
<dbReference type="SUPFAM" id="SSF53955">
    <property type="entry name" value="Lysozyme-like"/>
    <property type="match status" value="1"/>
</dbReference>
<dbReference type="PANTHER" id="PTHR33734">
    <property type="entry name" value="LYSM DOMAIN-CONTAINING GPI-ANCHORED PROTEIN 2"/>
    <property type="match status" value="1"/>
</dbReference>
<dbReference type="SUPFAM" id="SSF54106">
    <property type="entry name" value="LysM domain"/>
    <property type="match status" value="3"/>
</dbReference>
<name>A0A6C0GNE2_9BACT</name>
<dbReference type="PANTHER" id="PTHR33734:SF22">
    <property type="entry name" value="MEMBRANE-BOUND LYTIC MUREIN TRANSGLYCOSYLASE D"/>
    <property type="match status" value="1"/>
</dbReference>
<dbReference type="InterPro" id="IPR018392">
    <property type="entry name" value="LysM"/>
</dbReference>
<dbReference type="Gene3D" id="1.10.530.10">
    <property type="match status" value="1"/>
</dbReference>
<feature type="compositionally biased region" description="Basic and acidic residues" evidence="1">
    <location>
        <begin position="490"/>
        <end position="551"/>
    </location>
</feature>
<dbReference type="CDD" id="cd16894">
    <property type="entry name" value="MltD-like"/>
    <property type="match status" value="1"/>
</dbReference>
<protein>
    <submittedName>
        <fullName evidence="4">LysM peptidoglycan-binding domain-containing protein</fullName>
    </submittedName>
</protein>
<accession>A0A6C0GNE2</accession>
<dbReference type="Pfam" id="PF01476">
    <property type="entry name" value="LysM"/>
    <property type="match status" value="3"/>
</dbReference>
<dbReference type="Pfam" id="PF01464">
    <property type="entry name" value="SLT"/>
    <property type="match status" value="1"/>
</dbReference>
<feature type="domain" description="LysM" evidence="3">
    <location>
        <begin position="616"/>
        <end position="660"/>
    </location>
</feature>
<keyword evidence="5" id="KW-1185">Reference proteome</keyword>
<keyword evidence="2" id="KW-0732">Signal</keyword>
<dbReference type="KEGG" id="rhoz:GXP67_23345"/>
<evidence type="ECO:0000313" key="4">
    <source>
        <dbReference type="EMBL" id="QHT69364.1"/>
    </source>
</evidence>
<feature type="compositionally biased region" description="Basic and acidic residues" evidence="1">
    <location>
        <begin position="608"/>
        <end position="617"/>
    </location>
</feature>
<dbReference type="InterPro" id="IPR008258">
    <property type="entry name" value="Transglycosylase_SLT_dom_1"/>
</dbReference>
<proteinExistence type="predicted"/>
<reference evidence="4 5" key="1">
    <citation type="submission" date="2020-01" db="EMBL/GenBank/DDBJ databases">
        <authorList>
            <person name="Kim M.K."/>
        </authorList>
    </citation>
    <scope>NUCLEOTIDE SEQUENCE [LARGE SCALE GENOMIC DNA]</scope>
    <source>
        <strain evidence="4 5">172606-1</strain>
    </source>
</reference>
<feature type="chain" id="PRO_5025553852" evidence="2">
    <location>
        <begin position="23"/>
        <end position="729"/>
    </location>
</feature>
<feature type="domain" description="LysM" evidence="3">
    <location>
        <begin position="682"/>
        <end position="725"/>
    </location>
</feature>
<dbReference type="Gene3D" id="3.10.350.10">
    <property type="entry name" value="LysM domain"/>
    <property type="match status" value="3"/>
</dbReference>
<sequence length="729" mass="81986">MKRNPFSVLILVFSLVNFSVFAADVPYTVDFAGMKLRISEQGRKRIQADMDILQKSDKYFQMKLERVDMYFPVIEKILEEEGLPDDFKYLAVQESSLVSDAVSTSNAVGYWQFKKESALEVGLVVDGDIDERKHIISATRGAARYLKRNNNFLKNWVFTLLSYNVGLGGAKTMINQRDIGVEKMDIDVRTHWYIIKFLAHKLVFQDEIGKNTKPALTLLQYTDVKGKTLSDIARHMEVTAENLEMYNKWLNKKRVPENRDYIVIIPAPTHKASELMARMNTPVPETPVAEGYTEPIIASQSDLNTAFPVLKEKKSRSRANKKVIFYTVNGKPGVQAQPGDNIAKLADASGVAREKFIKYNDLKANEALIPGEVYYLRKKRNKAKVDEHIVTEGETMWQISQKYGITLSALLKKNRMKRPEKLKHGRVIWLRSTRPSREPVEIRDVPKPPVAVKTPSKPDPIPQKTNISKPAEEKKQTPVKSSAEKPPVTKVEEKKPVAKPPVEKSVTKAEEKKPVVKPAEEKQAAKPVEESKVVAKPAEEKPEPVVEKKEPVNVASTTQNEPEPKPGAETTEEEEITEQESEIEKPSVSSTVTDKAPEPVKSEVSQPEETKPIEGKTHTVTTGQTLYAIGKIYNVSIAQLREWNNLKPSDGLKIGQLLVIEAAPAQPVQEELVQQEPTEEFIEYTVRKGDNLYKIAKEYAVTVKDIATWNNKSDLGVSVGEILKIKSGK</sequence>
<dbReference type="InterPro" id="IPR036779">
    <property type="entry name" value="LysM_dom_sf"/>
</dbReference>
<evidence type="ECO:0000256" key="2">
    <source>
        <dbReference type="SAM" id="SignalP"/>
    </source>
</evidence>
<evidence type="ECO:0000256" key="1">
    <source>
        <dbReference type="SAM" id="MobiDB-lite"/>
    </source>
</evidence>
<feature type="signal peptide" evidence="2">
    <location>
        <begin position="1"/>
        <end position="22"/>
    </location>
</feature>
<feature type="compositionally biased region" description="Acidic residues" evidence="1">
    <location>
        <begin position="570"/>
        <end position="581"/>
    </location>
</feature>
<dbReference type="PROSITE" id="PS51782">
    <property type="entry name" value="LYSM"/>
    <property type="match status" value="3"/>
</dbReference>
<organism evidence="4 5">
    <name type="scientific">Rhodocytophaga rosea</name>
    <dbReference type="NCBI Taxonomy" id="2704465"/>
    <lineage>
        <taxon>Bacteria</taxon>
        <taxon>Pseudomonadati</taxon>
        <taxon>Bacteroidota</taxon>
        <taxon>Cytophagia</taxon>
        <taxon>Cytophagales</taxon>
        <taxon>Rhodocytophagaceae</taxon>
        <taxon>Rhodocytophaga</taxon>
    </lineage>
</organism>
<dbReference type="GO" id="GO:0008932">
    <property type="term" value="F:lytic endotransglycosylase activity"/>
    <property type="evidence" value="ECO:0007669"/>
    <property type="project" value="TreeGrafter"/>
</dbReference>
<feature type="domain" description="LysM" evidence="3">
    <location>
        <begin position="386"/>
        <end position="430"/>
    </location>
</feature>
<dbReference type="Proteomes" id="UP000480178">
    <property type="component" value="Chromosome"/>
</dbReference>
<feature type="region of interest" description="Disordered" evidence="1">
    <location>
        <begin position="439"/>
        <end position="618"/>
    </location>
</feature>
<dbReference type="RefSeq" id="WP_162445353.1">
    <property type="nucleotide sequence ID" value="NZ_CP048222.1"/>
</dbReference>
<dbReference type="EMBL" id="CP048222">
    <property type="protein sequence ID" value="QHT69364.1"/>
    <property type="molecule type" value="Genomic_DNA"/>
</dbReference>
<evidence type="ECO:0000259" key="3">
    <source>
        <dbReference type="PROSITE" id="PS51782"/>
    </source>
</evidence>
<dbReference type="SMART" id="SM00257">
    <property type="entry name" value="LysM"/>
    <property type="match status" value="5"/>
</dbReference>
<dbReference type="CDD" id="cd00118">
    <property type="entry name" value="LysM"/>
    <property type="match status" value="3"/>
</dbReference>
<dbReference type="AlphaFoldDB" id="A0A6C0GNE2"/>
<dbReference type="InterPro" id="IPR023346">
    <property type="entry name" value="Lysozyme-like_dom_sf"/>
</dbReference>
<gene>
    <name evidence="4" type="ORF">GXP67_23345</name>
</gene>